<feature type="signal peptide" evidence="1">
    <location>
        <begin position="1"/>
        <end position="23"/>
    </location>
</feature>
<accession>A0A3N2D0F8</accession>
<evidence type="ECO:0000313" key="3">
    <source>
        <dbReference type="Proteomes" id="UP000275356"/>
    </source>
</evidence>
<evidence type="ECO:0000256" key="1">
    <source>
        <dbReference type="SAM" id="SignalP"/>
    </source>
</evidence>
<keyword evidence="3" id="KW-1185">Reference proteome</keyword>
<dbReference type="EMBL" id="RKHQ01000002">
    <property type="protein sequence ID" value="ROR93270.1"/>
    <property type="molecule type" value="Genomic_DNA"/>
</dbReference>
<name>A0A3N2D0F8_9MICO</name>
<keyword evidence="1" id="KW-0732">Signal</keyword>
<proteinExistence type="predicted"/>
<dbReference type="Proteomes" id="UP000275356">
    <property type="component" value="Unassembled WGS sequence"/>
</dbReference>
<dbReference type="AlphaFoldDB" id="A0A3N2D0F8"/>
<protein>
    <submittedName>
        <fullName evidence="2">Uncharacterized protein</fullName>
    </submittedName>
</protein>
<organism evidence="2 3">
    <name type="scientific">Salana multivorans</name>
    <dbReference type="NCBI Taxonomy" id="120377"/>
    <lineage>
        <taxon>Bacteria</taxon>
        <taxon>Bacillati</taxon>
        <taxon>Actinomycetota</taxon>
        <taxon>Actinomycetes</taxon>
        <taxon>Micrococcales</taxon>
        <taxon>Beutenbergiaceae</taxon>
        <taxon>Salana</taxon>
    </lineage>
</organism>
<feature type="chain" id="PRO_5038480042" evidence="1">
    <location>
        <begin position="24"/>
        <end position="196"/>
    </location>
</feature>
<reference evidence="2 3" key="1">
    <citation type="submission" date="2018-11" db="EMBL/GenBank/DDBJ databases">
        <title>Sequencing the genomes of 1000 actinobacteria strains.</title>
        <authorList>
            <person name="Klenk H.-P."/>
        </authorList>
    </citation>
    <scope>NUCLEOTIDE SEQUENCE [LARGE SCALE GENOMIC DNA]</scope>
    <source>
        <strain evidence="2 3">DSM 13521</strain>
    </source>
</reference>
<comment type="caution">
    <text evidence="2">The sequence shown here is derived from an EMBL/GenBank/DDBJ whole genome shotgun (WGS) entry which is preliminary data.</text>
</comment>
<sequence length="196" mass="21210">MARERWFGTRVVALIAVLLVCSACSEGTPPVETTDSEFSRALAQARVEGAGAQQIEALEQAERAGNATVEMVRAAARRTADCMSEAGLASRYVEHTTYSGVVVPGYEVEVLDPTDDALIESCDRLEFYWINQLYQVQPSSIEANEEFANRQEVALRACLERIGVTTDPDSTGTDLVEQALGLGESGCLADVGIDTW</sequence>
<evidence type="ECO:0000313" key="2">
    <source>
        <dbReference type="EMBL" id="ROR93270.1"/>
    </source>
</evidence>
<gene>
    <name evidence="2" type="ORF">EDD28_2678</name>
</gene>